<dbReference type="InterPro" id="IPR020526">
    <property type="entry name" value="Ribosomal_cL38"/>
</dbReference>
<dbReference type="PANTHER" id="PTHR36798">
    <property type="entry name" value="50S RIBOSOMAL PROTEIN 6, CHLOROPLASTIC"/>
    <property type="match status" value="1"/>
</dbReference>
<gene>
    <name evidence="1" type="ORF">ACJRO7_012252</name>
</gene>
<accession>A0ABD3LHX6</accession>
<sequence>MQNQLHNLAGGENISGGGMVSIMECSLKPKKNAIVHHMKTSPGNAPLPPLPPDWTLASSGGGDDADAASGTAYMLHWWLG</sequence>
<reference evidence="1 2" key="1">
    <citation type="submission" date="2024-11" db="EMBL/GenBank/DDBJ databases">
        <title>Chromosome-level genome assembly of Eucalyptus globulus Labill. provides insights into its genome evolution.</title>
        <authorList>
            <person name="Li X."/>
        </authorList>
    </citation>
    <scope>NUCLEOTIDE SEQUENCE [LARGE SCALE GENOMIC DNA]</scope>
    <source>
        <strain evidence="1">CL2024</strain>
        <tissue evidence="1">Fresh tender leaves</tissue>
    </source>
</reference>
<name>A0ABD3LHX6_EUCGL</name>
<comment type="caution">
    <text evidence="1">The sequence shown here is derived from an EMBL/GenBank/DDBJ whole genome shotgun (WGS) entry which is preliminary data.</text>
</comment>
<proteinExistence type="predicted"/>
<dbReference type="EMBL" id="JBJKBG010000002">
    <property type="protein sequence ID" value="KAL3751399.1"/>
    <property type="molecule type" value="Genomic_DNA"/>
</dbReference>
<dbReference type="AlphaFoldDB" id="A0ABD3LHX6"/>
<organism evidence="1 2">
    <name type="scientific">Eucalyptus globulus</name>
    <name type="common">Tasmanian blue gum</name>
    <dbReference type="NCBI Taxonomy" id="34317"/>
    <lineage>
        <taxon>Eukaryota</taxon>
        <taxon>Viridiplantae</taxon>
        <taxon>Streptophyta</taxon>
        <taxon>Embryophyta</taxon>
        <taxon>Tracheophyta</taxon>
        <taxon>Spermatophyta</taxon>
        <taxon>Magnoliopsida</taxon>
        <taxon>eudicotyledons</taxon>
        <taxon>Gunneridae</taxon>
        <taxon>Pentapetalae</taxon>
        <taxon>rosids</taxon>
        <taxon>malvids</taxon>
        <taxon>Myrtales</taxon>
        <taxon>Myrtaceae</taxon>
        <taxon>Myrtoideae</taxon>
        <taxon>Eucalypteae</taxon>
        <taxon>Eucalyptus</taxon>
    </lineage>
</organism>
<keyword evidence="2" id="KW-1185">Reference proteome</keyword>
<dbReference type="PANTHER" id="PTHR36798:SF2">
    <property type="entry name" value="LARGE RIBOSOMAL SUBUNIT PROTEIN CL38"/>
    <property type="match status" value="1"/>
</dbReference>
<evidence type="ECO:0000313" key="1">
    <source>
        <dbReference type="EMBL" id="KAL3751399.1"/>
    </source>
</evidence>
<evidence type="ECO:0000313" key="2">
    <source>
        <dbReference type="Proteomes" id="UP001634007"/>
    </source>
</evidence>
<dbReference type="Proteomes" id="UP001634007">
    <property type="component" value="Unassembled WGS sequence"/>
</dbReference>
<dbReference type="Pfam" id="PF17257">
    <property type="entry name" value="DUF5323"/>
    <property type="match status" value="1"/>
</dbReference>
<protein>
    <submittedName>
        <fullName evidence="1">Uncharacterized protein</fullName>
    </submittedName>
</protein>